<evidence type="ECO:0000259" key="1">
    <source>
        <dbReference type="PROSITE" id="PS51186"/>
    </source>
</evidence>
<sequence length="295" mass="32441">MSHVTCSLGGYERNFYEEPAEFRAAASEYLKEHLRETSVLATQANKPKLEDQPYWFATITDGDDIVGVAMRTKPTPPHPAYVQKLRPAALAALQDALSEQGEKLPGCIGHFETAKALAGPGARLEMHSRLHFCDEVVWPECPAGELRAATPDDADLIVDWRRQFVHDSEEQAGRKPCEKRYAAFFNAADVAERLARGGHWLWEVDGQPVHYTAVNDTGLGLKRIGPVFTPAAERGQGYAAWVVATLTQDILDDGEVATLYTDRANPVSNRVYERIGYQSVGDEGEFYAAGCSAAS</sequence>
<dbReference type="AlphaFoldDB" id="A0A540R5B6"/>
<dbReference type="InterPro" id="IPR013653">
    <property type="entry name" value="GCN5-like_dom"/>
</dbReference>
<protein>
    <submittedName>
        <fullName evidence="2">GNAT family N-acetyltransferase</fullName>
    </submittedName>
</protein>
<gene>
    <name evidence="2" type="ORF">EJK80_10630</name>
</gene>
<dbReference type="RefSeq" id="WP_141629171.1">
    <property type="nucleotide sequence ID" value="NZ_VHIR01000017.1"/>
</dbReference>
<dbReference type="EMBL" id="VHIR01000017">
    <property type="protein sequence ID" value="TQE42837.1"/>
    <property type="molecule type" value="Genomic_DNA"/>
</dbReference>
<dbReference type="InterPro" id="IPR000182">
    <property type="entry name" value="GNAT_dom"/>
</dbReference>
<dbReference type="InterPro" id="IPR016181">
    <property type="entry name" value="Acyl_CoA_acyltransferase"/>
</dbReference>
<dbReference type="GO" id="GO:0016747">
    <property type="term" value="F:acyltransferase activity, transferring groups other than amino-acyl groups"/>
    <property type="evidence" value="ECO:0007669"/>
    <property type="project" value="InterPro"/>
</dbReference>
<keyword evidence="2" id="KW-0808">Transferase</keyword>
<dbReference type="PROSITE" id="PS51186">
    <property type="entry name" value="GNAT"/>
    <property type="match status" value="1"/>
</dbReference>
<comment type="caution">
    <text evidence="2">The sequence shown here is derived from an EMBL/GenBank/DDBJ whole genome shotgun (WGS) entry which is preliminary data.</text>
</comment>
<dbReference type="SUPFAM" id="SSF55729">
    <property type="entry name" value="Acyl-CoA N-acyltransferases (Nat)"/>
    <property type="match status" value="1"/>
</dbReference>
<proteinExistence type="predicted"/>
<dbReference type="Gene3D" id="3.40.630.30">
    <property type="match status" value="1"/>
</dbReference>
<accession>A0A540R5B6</accession>
<dbReference type="Proteomes" id="UP000318080">
    <property type="component" value="Unassembled WGS sequence"/>
</dbReference>
<feature type="domain" description="N-acetyltransferase" evidence="1">
    <location>
        <begin position="144"/>
        <end position="295"/>
    </location>
</feature>
<evidence type="ECO:0000313" key="2">
    <source>
        <dbReference type="EMBL" id="TQE42837.1"/>
    </source>
</evidence>
<reference evidence="2 3" key="1">
    <citation type="submission" date="2019-06" db="EMBL/GenBank/DDBJ databases">
        <title>Draft genome of C. phoceense Strain 272.</title>
        <authorList>
            <person name="Pacheco L.G.C."/>
            <person name="Barberis C.M."/>
            <person name="Almuzara M.N."/>
            <person name="Traglia G.M."/>
            <person name="Santos C.S."/>
            <person name="Rocha D.J.P.G."/>
            <person name="Aguiar E.R.G.R."/>
            <person name="Vay C.A."/>
        </authorList>
    </citation>
    <scope>NUCLEOTIDE SEQUENCE [LARGE SCALE GENOMIC DNA]</scope>
    <source>
        <strain evidence="2 3">272</strain>
    </source>
</reference>
<organism evidence="2 3">
    <name type="scientific">Corynebacterium phoceense</name>
    <dbReference type="NCBI Taxonomy" id="1686286"/>
    <lineage>
        <taxon>Bacteria</taxon>
        <taxon>Bacillati</taxon>
        <taxon>Actinomycetota</taxon>
        <taxon>Actinomycetes</taxon>
        <taxon>Mycobacteriales</taxon>
        <taxon>Corynebacteriaceae</taxon>
        <taxon>Corynebacterium</taxon>
    </lineage>
</organism>
<keyword evidence="3" id="KW-1185">Reference proteome</keyword>
<evidence type="ECO:0000313" key="3">
    <source>
        <dbReference type="Proteomes" id="UP000318080"/>
    </source>
</evidence>
<name>A0A540R5B6_9CORY</name>
<dbReference type="Pfam" id="PF08445">
    <property type="entry name" value="FR47"/>
    <property type="match status" value="1"/>
</dbReference>